<dbReference type="OrthoDB" id="5404940at2759"/>
<feature type="transmembrane region" description="Helical" evidence="2">
    <location>
        <begin position="149"/>
        <end position="173"/>
    </location>
</feature>
<keyword evidence="2" id="KW-0472">Membrane</keyword>
<proteinExistence type="predicted"/>
<keyword evidence="2" id="KW-0812">Transmembrane</keyword>
<reference evidence="3 4" key="1">
    <citation type="journal article" date="2016" name="Nat. Commun.">
        <title>Ectomycorrhizal ecology is imprinted in the genome of the dominant symbiotic fungus Cenococcum geophilum.</title>
        <authorList>
            <consortium name="DOE Joint Genome Institute"/>
            <person name="Peter M."/>
            <person name="Kohler A."/>
            <person name="Ohm R.A."/>
            <person name="Kuo A."/>
            <person name="Krutzmann J."/>
            <person name="Morin E."/>
            <person name="Arend M."/>
            <person name="Barry K.W."/>
            <person name="Binder M."/>
            <person name="Choi C."/>
            <person name="Clum A."/>
            <person name="Copeland A."/>
            <person name="Grisel N."/>
            <person name="Haridas S."/>
            <person name="Kipfer T."/>
            <person name="LaButti K."/>
            <person name="Lindquist E."/>
            <person name="Lipzen A."/>
            <person name="Maire R."/>
            <person name="Meier B."/>
            <person name="Mihaltcheva S."/>
            <person name="Molinier V."/>
            <person name="Murat C."/>
            <person name="Poggeler S."/>
            <person name="Quandt C.A."/>
            <person name="Sperisen C."/>
            <person name="Tritt A."/>
            <person name="Tisserant E."/>
            <person name="Crous P.W."/>
            <person name="Henrissat B."/>
            <person name="Nehls U."/>
            <person name="Egli S."/>
            <person name="Spatafora J.W."/>
            <person name="Grigoriev I.V."/>
            <person name="Martin F.M."/>
        </authorList>
    </citation>
    <scope>NUCLEOTIDE SEQUENCE [LARGE SCALE GENOMIC DNA]</scope>
    <source>
        <strain evidence="3 4">CBS 459.81</strain>
    </source>
</reference>
<feature type="compositionally biased region" description="Basic residues" evidence="1">
    <location>
        <begin position="442"/>
        <end position="454"/>
    </location>
</feature>
<feature type="compositionally biased region" description="Basic and acidic residues" evidence="1">
    <location>
        <begin position="345"/>
        <end position="360"/>
    </location>
</feature>
<sequence>MGSGQPYLYDPPKRYSAADPYDGFNPKAVTMASRRPPPPPKPKPEGPLINFNRHPDSYLILPYGNTNAKPMSPRIKTKINWTRWIQLFLRVLQFIGTIGILICVICIRGTQDTEGWIIRIAPGVDIPATLYAIYHLMRASKGRTPASSASYHFFALIIDAGLIPFYVFTAIMANRNYNEVPGTDGRWRTFFPTDSDANKVLQTTWLTGTTLGGLHCASIFLDLYLVFIFRKISRLPPDMNPLEDNLTSRRKTNHKHKNSSISAITPLTADEKRISTQSGSTVSLSNRGSQVDPLIPNPDVGKIPFFHTRAGSDISYSPHNPTTARLSRTDLPNSLYQHPASTRASRADLNRRDDLLRKDDSDNETLSQRKSFLTGQQSRPNSQAPSQRNSFISSQVSDSNNDNGHSSQKISRESLQSDNWFVHSANEEDPYVSPPTDTKPKTPSKPKGGNKRGNTRGYNAVPFSGDISDDEDMNNSPMVPQPLRMNPPTPPPVSRPMTATTTTTTTTYNNAFPPSNSNLTRTHTTSLSTDATFTRSPTRASTPKGRYYGDLKAATQGIRNSPTTNTTAGTSPTRNSPLHSPIKSHYTQSPAAAAKAYTYSSTSTPPSPSKSPSKPKFASIRRTGEAGYTAVKGQSPRVVSRSGVDVDVRDYSYEDLFAGDLGMGGGRQREVSGKVAEEGRGGVQGGRWKGLGMGGGLSYRKVSGVA</sequence>
<evidence type="ECO:0000313" key="3">
    <source>
        <dbReference type="EMBL" id="OCK79037.1"/>
    </source>
</evidence>
<feature type="compositionally biased region" description="Polar residues" evidence="1">
    <location>
        <begin position="508"/>
        <end position="541"/>
    </location>
</feature>
<keyword evidence="2" id="KW-1133">Transmembrane helix</keyword>
<dbReference type="Proteomes" id="UP000250266">
    <property type="component" value="Unassembled WGS sequence"/>
</dbReference>
<organism evidence="3 4">
    <name type="scientific">Lepidopterella palustris CBS 459.81</name>
    <dbReference type="NCBI Taxonomy" id="1314670"/>
    <lineage>
        <taxon>Eukaryota</taxon>
        <taxon>Fungi</taxon>
        <taxon>Dikarya</taxon>
        <taxon>Ascomycota</taxon>
        <taxon>Pezizomycotina</taxon>
        <taxon>Dothideomycetes</taxon>
        <taxon>Pleosporomycetidae</taxon>
        <taxon>Mytilinidiales</taxon>
        <taxon>Argynnaceae</taxon>
        <taxon>Lepidopterella</taxon>
    </lineage>
</organism>
<feature type="compositionally biased region" description="Low complexity" evidence="1">
    <location>
        <begin position="498"/>
        <end position="507"/>
    </location>
</feature>
<feature type="transmembrane region" description="Helical" evidence="2">
    <location>
        <begin position="116"/>
        <end position="137"/>
    </location>
</feature>
<feature type="compositionally biased region" description="Basic residues" evidence="1">
    <location>
        <begin position="249"/>
        <end position="258"/>
    </location>
</feature>
<evidence type="ECO:0000256" key="2">
    <source>
        <dbReference type="SAM" id="Phobius"/>
    </source>
</evidence>
<feature type="compositionally biased region" description="Basic and acidic residues" evidence="1">
    <location>
        <begin position="667"/>
        <end position="680"/>
    </location>
</feature>
<feature type="region of interest" description="Disordered" evidence="1">
    <location>
        <begin position="663"/>
        <end position="682"/>
    </location>
</feature>
<keyword evidence="4" id="KW-1185">Reference proteome</keyword>
<feature type="compositionally biased region" description="Polar residues" evidence="1">
    <location>
        <begin position="364"/>
        <end position="413"/>
    </location>
</feature>
<feature type="compositionally biased region" description="Low complexity" evidence="1">
    <location>
        <begin position="560"/>
        <end position="573"/>
    </location>
</feature>
<feature type="region of interest" description="Disordered" evidence="1">
    <location>
        <begin position="249"/>
        <end position="413"/>
    </location>
</feature>
<feature type="compositionally biased region" description="Low complexity" evidence="1">
    <location>
        <begin position="589"/>
        <end position="618"/>
    </location>
</feature>
<dbReference type="EMBL" id="KV745026">
    <property type="protein sequence ID" value="OCK79037.1"/>
    <property type="molecule type" value="Genomic_DNA"/>
</dbReference>
<feature type="region of interest" description="Disordered" evidence="1">
    <location>
        <begin position="1"/>
        <end position="48"/>
    </location>
</feature>
<feature type="compositionally biased region" description="Polar residues" evidence="1">
    <location>
        <begin position="314"/>
        <end position="342"/>
    </location>
</feature>
<feature type="region of interest" description="Disordered" evidence="1">
    <location>
        <begin position="484"/>
        <end position="621"/>
    </location>
</feature>
<dbReference type="AlphaFoldDB" id="A0A8E2JE45"/>
<feature type="compositionally biased region" description="Polar residues" evidence="1">
    <location>
        <begin position="275"/>
        <end position="289"/>
    </location>
</feature>
<gene>
    <name evidence="3" type="ORF">K432DRAFT_426824</name>
</gene>
<accession>A0A8E2JE45</accession>
<name>A0A8E2JE45_9PEZI</name>
<feature type="transmembrane region" description="Helical" evidence="2">
    <location>
        <begin position="87"/>
        <end position="110"/>
    </location>
</feature>
<feature type="compositionally biased region" description="Pro residues" evidence="1">
    <location>
        <begin position="485"/>
        <end position="494"/>
    </location>
</feature>
<feature type="region of interest" description="Disordered" evidence="1">
    <location>
        <begin position="426"/>
        <end position="459"/>
    </location>
</feature>
<protein>
    <submittedName>
        <fullName evidence="3">Uncharacterized protein</fullName>
    </submittedName>
</protein>
<evidence type="ECO:0000313" key="4">
    <source>
        <dbReference type="Proteomes" id="UP000250266"/>
    </source>
</evidence>
<evidence type="ECO:0000256" key="1">
    <source>
        <dbReference type="SAM" id="MobiDB-lite"/>
    </source>
</evidence>